<sequence length="321" mass="35228">MELVPPQRLSNMKRWRIAMRKKWLPVAAGFGLGAVMLLTSGFSAMAGTSGYDVYKTALKNTKAAESITSHVDMTVTDNGMEVLSGTAVIKMNHKLKTMSMVAAMKDGKQTHEVQAFRQDGKMIFKSSDQEEYRLMTQNASKWQHKDGAETAPNMPKAAEQVVDALVGNIRDLATVENESDGSKHTELHLSGNQIPAVVNALGSLVASKAGSGDWEHGSRKQAAQSPNPSSDLELNLPKLTDNIKIEHINFDAKINPDQILEKQTAEINITGTDDSGKSHILTVQIHIDFTDYNQTTPDRVDLTGKRITEVQSDGPKRGWHH</sequence>
<dbReference type="Proteomes" id="UP000682811">
    <property type="component" value="Unassembled WGS sequence"/>
</dbReference>
<proteinExistence type="predicted"/>
<dbReference type="AlphaFoldDB" id="A0A920CPD7"/>
<organism evidence="2 3">
    <name type="scientific">Paenibacillus azoreducens</name>
    <dbReference type="NCBI Taxonomy" id="116718"/>
    <lineage>
        <taxon>Bacteria</taxon>
        <taxon>Bacillati</taxon>
        <taxon>Bacillota</taxon>
        <taxon>Bacilli</taxon>
        <taxon>Bacillales</taxon>
        <taxon>Paenibacillaceae</taxon>
        <taxon>Paenibacillus</taxon>
    </lineage>
</organism>
<evidence type="ECO:0000313" key="2">
    <source>
        <dbReference type="EMBL" id="GIO46240.1"/>
    </source>
</evidence>
<dbReference type="Gene3D" id="2.50.20.20">
    <property type="match status" value="1"/>
</dbReference>
<reference evidence="2 3" key="1">
    <citation type="submission" date="2021-03" db="EMBL/GenBank/DDBJ databases">
        <title>Antimicrobial resistance genes in bacteria isolated from Japanese honey, and their potential for conferring macrolide and lincosamide resistance in the American foulbrood pathogen Paenibacillus larvae.</title>
        <authorList>
            <person name="Okamoto M."/>
            <person name="Kumagai M."/>
            <person name="Kanamori H."/>
            <person name="Takamatsu D."/>
        </authorList>
    </citation>
    <scope>NUCLEOTIDE SEQUENCE [LARGE SCALE GENOMIC DNA]</scope>
    <source>
        <strain evidence="2 3">J34TS1</strain>
    </source>
</reference>
<name>A0A920CPD7_9BACL</name>
<gene>
    <name evidence="2" type="ORF">J34TS1_10050</name>
</gene>
<evidence type="ECO:0000313" key="3">
    <source>
        <dbReference type="Proteomes" id="UP000682811"/>
    </source>
</evidence>
<feature type="region of interest" description="Disordered" evidence="1">
    <location>
        <begin position="208"/>
        <end position="234"/>
    </location>
</feature>
<evidence type="ECO:0000256" key="1">
    <source>
        <dbReference type="SAM" id="MobiDB-lite"/>
    </source>
</evidence>
<protein>
    <submittedName>
        <fullName evidence="2">Uncharacterized protein</fullName>
    </submittedName>
</protein>
<comment type="caution">
    <text evidence="2">The sequence shown here is derived from an EMBL/GenBank/DDBJ whole genome shotgun (WGS) entry which is preliminary data.</text>
</comment>
<dbReference type="EMBL" id="BORT01000003">
    <property type="protein sequence ID" value="GIO46240.1"/>
    <property type="molecule type" value="Genomic_DNA"/>
</dbReference>
<keyword evidence="3" id="KW-1185">Reference proteome</keyword>
<accession>A0A920CPD7</accession>
<feature type="compositionally biased region" description="Polar residues" evidence="1">
    <location>
        <begin position="221"/>
        <end position="232"/>
    </location>
</feature>